<sequence length="120" mass="13199">MDPVVPHALRESYLAALDHSNALTDRISTDQFSASYESRPDWVIGPFERDESLTFRLDGQWEDPTGAGWTSEAIFNPTVIERGDELHLFYGRPRARSPPRPGSVTPSTVTAGGGTTAPIR</sequence>
<dbReference type="InterPro" id="IPR023296">
    <property type="entry name" value="Glyco_hydro_beta-prop_sf"/>
</dbReference>
<dbReference type="AlphaFoldDB" id="U3PE35"/>
<protein>
    <submittedName>
        <fullName evidence="2">Uncharacterized protein</fullName>
    </submittedName>
</protein>
<dbReference type="RefSeq" id="WP_021755313.1">
    <property type="nucleotide sequence ID" value="NC_022438.1"/>
</dbReference>
<proteinExistence type="predicted"/>
<keyword evidence="3" id="KW-1185">Reference proteome</keyword>
<dbReference type="Gene3D" id="2.115.10.20">
    <property type="entry name" value="Glycosyl hydrolase domain, family 43"/>
    <property type="match status" value="1"/>
</dbReference>
<dbReference type="Proteomes" id="UP000016743">
    <property type="component" value="Chromosome"/>
</dbReference>
<dbReference type="PATRIC" id="fig|1389489.3.peg.1725"/>
<dbReference type="HOGENOM" id="CLU_2046770_0_0_11"/>
<dbReference type="KEGG" id="lxy:O159_17920"/>
<evidence type="ECO:0000313" key="2">
    <source>
        <dbReference type="EMBL" id="AGW41828.1"/>
    </source>
</evidence>
<dbReference type="EMBL" id="CP006734">
    <property type="protein sequence ID" value="AGW41828.1"/>
    <property type="molecule type" value="Genomic_DNA"/>
</dbReference>
<name>U3PE35_LEIXC</name>
<gene>
    <name evidence="2" type="ORF">O159_17920</name>
</gene>
<accession>U3PE35</accession>
<organism evidence="2 3">
    <name type="scientific">Leifsonia xyli subsp. cynodontis DSM 46306</name>
    <dbReference type="NCBI Taxonomy" id="1389489"/>
    <lineage>
        <taxon>Bacteria</taxon>
        <taxon>Bacillati</taxon>
        <taxon>Actinomycetota</taxon>
        <taxon>Actinomycetes</taxon>
        <taxon>Micrococcales</taxon>
        <taxon>Microbacteriaceae</taxon>
        <taxon>Leifsonia</taxon>
    </lineage>
</organism>
<feature type="region of interest" description="Disordered" evidence="1">
    <location>
        <begin position="91"/>
        <end position="120"/>
    </location>
</feature>
<feature type="compositionally biased region" description="Gly residues" evidence="1">
    <location>
        <begin position="111"/>
        <end position="120"/>
    </location>
</feature>
<evidence type="ECO:0000256" key="1">
    <source>
        <dbReference type="SAM" id="MobiDB-lite"/>
    </source>
</evidence>
<reference evidence="2 3" key="1">
    <citation type="journal article" date="2013" name="Genome Announc.">
        <title>Complete Genome Sequence of Leifsonia xyli subsp. cynodontis Strain DSM46306, a Gram-Positive Bacterial Pathogen of Grasses.</title>
        <authorList>
            <person name="Monteiro-Vitorello C.B."/>
            <person name="Zerillo M.M."/>
            <person name="Van Sluys M.A."/>
            <person name="Camargo L.E."/>
            <person name="Kitajima J.P."/>
        </authorList>
    </citation>
    <scope>NUCLEOTIDE SEQUENCE [LARGE SCALE GENOMIC DNA]</scope>
    <source>
        <strain evidence="2 3">DSM 46306</strain>
    </source>
</reference>
<evidence type="ECO:0000313" key="3">
    <source>
        <dbReference type="Proteomes" id="UP000016743"/>
    </source>
</evidence>
<dbReference type="STRING" id="1389489.O159_17920"/>